<feature type="transmembrane region" description="Helical" evidence="12">
    <location>
        <begin position="679"/>
        <end position="697"/>
    </location>
</feature>
<evidence type="ECO:0000313" key="16">
    <source>
        <dbReference type="EMBL" id="MFD1527968.1"/>
    </source>
</evidence>
<evidence type="ECO:0000256" key="2">
    <source>
        <dbReference type="ARBA" id="ARBA00004651"/>
    </source>
</evidence>
<dbReference type="EMBL" id="JBHUCP010000001">
    <property type="protein sequence ID" value="MFD1527968.1"/>
    <property type="molecule type" value="Genomic_DNA"/>
</dbReference>
<feature type="compositionally biased region" description="Low complexity" evidence="11">
    <location>
        <begin position="773"/>
        <end position="785"/>
    </location>
</feature>
<feature type="transmembrane region" description="Helical" evidence="12">
    <location>
        <begin position="444"/>
        <end position="468"/>
    </location>
</feature>
<proteinExistence type="inferred from homology"/>
<evidence type="ECO:0000313" key="17">
    <source>
        <dbReference type="Proteomes" id="UP001597145"/>
    </source>
</evidence>
<feature type="transmembrane region" description="Helical" evidence="12">
    <location>
        <begin position="544"/>
        <end position="562"/>
    </location>
</feature>
<evidence type="ECO:0000256" key="11">
    <source>
        <dbReference type="SAM" id="MobiDB-lite"/>
    </source>
</evidence>
<feature type="transmembrane region" description="Helical" evidence="12">
    <location>
        <begin position="405"/>
        <end position="432"/>
    </location>
</feature>
<keyword evidence="17" id="KW-1185">Reference proteome</keyword>
<keyword evidence="4" id="KW-1003">Cell membrane</keyword>
<evidence type="ECO:0000256" key="5">
    <source>
        <dbReference type="ARBA" id="ARBA00022676"/>
    </source>
</evidence>
<evidence type="ECO:0000256" key="3">
    <source>
        <dbReference type="ARBA" id="ARBA00008195"/>
    </source>
</evidence>
<feature type="transmembrane region" description="Helical" evidence="12">
    <location>
        <begin position="209"/>
        <end position="229"/>
    </location>
</feature>
<evidence type="ECO:0000259" key="15">
    <source>
        <dbReference type="Pfam" id="PF17689"/>
    </source>
</evidence>
<feature type="domain" description="Arabinosyltransferas concanavalin like" evidence="15">
    <location>
        <begin position="49"/>
        <end position="202"/>
    </location>
</feature>
<dbReference type="Gene3D" id="2.60.120.940">
    <property type="entry name" value="EmbC, C-terminal domain, subdomain 2"/>
    <property type="match status" value="1"/>
</dbReference>
<feature type="domain" description="Arabinosyltransferase C-terminal" evidence="14">
    <location>
        <begin position="695"/>
        <end position="745"/>
    </location>
</feature>
<dbReference type="InterPro" id="IPR042486">
    <property type="entry name" value="Arabino_trans_C_2"/>
</dbReference>
<evidence type="ECO:0000256" key="6">
    <source>
        <dbReference type="ARBA" id="ARBA00022679"/>
    </source>
</evidence>
<feature type="domain" description="Arabinosyltransferase C-terminal" evidence="14">
    <location>
        <begin position="785"/>
        <end position="1037"/>
    </location>
</feature>
<feature type="transmembrane region" description="Helical" evidence="12">
    <location>
        <begin position="26"/>
        <end position="46"/>
    </location>
</feature>
<accession>A0ABW4FCB6</accession>
<keyword evidence="10" id="KW-0961">Cell wall biogenesis/degradation</keyword>
<dbReference type="RefSeq" id="WP_343971951.1">
    <property type="nucleotide sequence ID" value="NZ_BAAAJG010000003.1"/>
</dbReference>
<comment type="caution">
    <text evidence="16">The sequence shown here is derived from an EMBL/GenBank/DDBJ whole genome shotgun (WGS) entry which is preliminary data.</text>
</comment>
<reference evidence="17" key="1">
    <citation type="journal article" date="2019" name="Int. J. Syst. Evol. Microbiol.">
        <title>The Global Catalogue of Microorganisms (GCM) 10K type strain sequencing project: providing services to taxonomists for standard genome sequencing and annotation.</title>
        <authorList>
            <consortium name="The Broad Institute Genomics Platform"/>
            <consortium name="The Broad Institute Genome Sequencing Center for Infectious Disease"/>
            <person name="Wu L."/>
            <person name="Ma J."/>
        </authorList>
    </citation>
    <scope>NUCLEOTIDE SEQUENCE [LARGE SCALE GENOMIC DNA]</scope>
    <source>
        <strain evidence="17">JCM 12165</strain>
    </source>
</reference>
<feature type="region of interest" description="Disordered" evidence="11">
    <location>
        <begin position="756"/>
        <end position="785"/>
    </location>
</feature>
<dbReference type="Gene3D" id="3.40.190.160">
    <property type="match status" value="1"/>
</dbReference>
<name>A0ABW4FCB6_9PSEU</name>
<evidence type="ECO:0000256" key="7">
    <source>
        <dbReference type="ARBA" id="ARBA00022692"/>
    </source>
</evidence>
<dbReference type="InterPro" id="IPR007680">
    <property type="entry name" value="Arabino_trans_central"/>
</dbReference>
<evidence type="ECO:0000256" key="1">
    <source>
        <dbReference type="ARBA" id="ARBA00003001"/>
    </source>
</evidence>
<keyword evidence="8 12" id="KW-1133">Transmembrane helix</keyword>
<dbReference type="InterPro" id="IPR027451">
    <property type="entry name" value="EmbABC_dom1"/>
</dbReference>
<sequence length="1049" mass="108297">MSTTDQVAVAAPPAIAPPPVPSRRRYSAAAALGVLATALAVAFPFMPVQQDTATVLWPGASGDTTAVNAPAVALRPLTFTADVGCAAIRSLDERSPEPALVLGTTPPGAPAGPTVGLSAVVADGMLTVADRGTRLTSALLPAGACDLAVLSTATATQVRVGGAIVADVEGDQRPQVVGVYSDLDGARDEMAGTAVRVEIDNRFDSSASALKTVVGTAAVLALLACLWAFRPADAAHGRRPVRIGRPSRRGIGRDAVVVATLAGWAVIGGITVDDGYILTMARAAESSGWIGNYYRWFDVPEAPFGWFYELYAAWAQVSDSVLWLRIPSLVMGVASWLVISRLLLPRLGPAVRRSATACWAAATLFVCFWLPFGSGLRPEPVVVFGALLTAYALERALATRRLLPLALGLVAAAFALAATPTGLLAPAVYLAGIRPLLRLLKERAALTGWIATLTPLLGAGAIVLVAVFGDQTWATVVEATRVRTAIGPALPWYAELYRYTLLFAPIPDGSLARRFPVLVMVVCAAVVAVVMLRRIRIPGVASGPAARTLATVGLGFVVLALTPTKWTHHFGAFAGLGAMVAALAAVATSDGVLRARRNRLLAGSAVLAATALAFTGPNSWWYVSNWGVPWFDQPPRLGGVTVASVALLGAAVLFALALAEHLRGGKGEPRQGRSRRTGAALAVLCGAVALFVVASTVKAVQQAGGYSVAAEVVTDPGGTGCGLSSRVLVETDPAAGVLSPAQGSAPALDGFGAGWLPPSGPGSPGDVDGDGGTDPAVAAPGPVGRPVLGSYRPGGGAGELTTEWFTLPAAAREGRAPLVVQVAGQVGDGTSVTVELGRSDGDGTTLVDRFGTDAGSTITAAADPSGTGAGGWGWRDVRFDLSGRPDADQVRVVAEDRTLAPAGWVAVAPPRMPHLTPLLDVVGSAPGYLDWPVAFPHPCLRSFPIHDGVAEMPAYRVLADPQQRGVGENWSAPPSGGPLAWLTVVARQRVVPTYLDGQWGRDWGQLRLVEPYAPAARPADLQTGRELVWGWNQAAQIGAPPPGNAAGWR</sequence>
<keyword evidence="6" id="KW-0808">Transferase</keyword>
<dbReference type="Pfam" id="PF04602">
    <property type="entry name" value="Arabinose_trans"/>
    <property type="match status" value="1"/>
</dbReference>
<keyword evidence="5" id="KW-0328">Glycosyltransferase</keyword>
<organism evidence="16 17">
    <name type="scientific">Pseudonocardia aurantiaca</name>
    <dbReference type="NCBI Taxonomy" id="75290"/>
    <lineage>
        <taxon>Bacteria</taxon>
        <taxon>Bacillati</taxon>
        <taxon>Actinomycetota</taxon>
        <taxon>Actinomycetes</taxon>
        <taxon>Pseudonocardiales</taxon>
        <taxon>Pseudonocardiaceae</taxon>
        <taxon>Pseudonocardia</taxon>
    </lineage>
</organism>
<evidence type="ECO:0000256" key="12">
    <source>
        <dbReference type="SAM" id="Phobius"/>
    </source>
</evidence>
<feature type="transmembrane region" description="Helical" evidence="12">
    <location>
        <begin position="250"/>
        <end position="272"/>
    </location>
</feature>
<evidence type="ECO:0000259" key="13">
    <source>
        <dbReference type="Pfam" id="PF04602"/>
    </source>
</evidence>
<dbReference type="Pfam" id="PF14896">
    <property type="entry name" value="Arabino_trans_C"/>
    <property type="match status" value="2"/>
</dbReference>
<feature type="transmembrane region" description="Helical" evidence="12">
    <location>
        <begin position="515"/>
        <end position="532"/>
    </location>
</feature>
<comment type="function">
    <text evidence="1">Arabinosyl transferase responsible for the polymerization of arabinose into the arabinan of arabinogalactan.</text>
</comment>
<feature type="transmembrane region" description="Helical" evidence="12">
    <location>
        <begin position="637"/>
        <end position="658"/>
    </location>
</feature>
<comment type="subcellular location">
    <subcellularLocation>
        <location evidence="2">Cell membrane</location>
        <topology evidence="2">Multi-pass membrane protein</topology>
    </subcellularLocation>
</comment>
<protein>
    <submittedName>
        <fullName evidence="16">Arabinosyltransferase domain-containing protein</fullName>
    </submittedName>
</protein>
<feature type="transmembrane region" description="Helical" evidence="12">
    <location>
        <begin position="322"/>
        <end position="344"/>
    </location>
</feature>
<evidence type="ECO:0000256" key="9">
    <source>
        <dbReference type="ARBA" id="ARBA00023136"/>
    </source>
</evidence>
<dbReference type="InterPro" id="IPR040920">
    <property type="entry name" value="Arabino_trans_N"/>
</dbReference>
<dbReference type="Gene3D" id="2.60.120.610">
    <property type="entry name" value="arabinofuranosyltransferase like domain"/>
    <property type="match status" value="1"/>
</dbReference>
<evidence type="ECO:0000259" key="14">
    <source>
        <dbReference type="Pfam" id="PF14896"/>
    </source>
</evidence>
<evidence type="ECO:0000256" key="10">
    <source>
        <dbReference type="ARBA" id="ARBA00023316"/>
    </source>
</evidence>
<dbReference type="Proteomes" id="UP001597145">
    <property type="component" value="Unassembled WGS sequence"/>
</dbReference>
<comment type="similarity">
    <text evidence="3">Belongs to the emb family.</text>
</comment>
<feature type="transmembrane region" description="Helical" evidence="12">
    <location>
        <begin position="356"/>
        <end position="372"/>
    </location>
</feature>
<feature type="transmembrane region" description="Helical" evidence="12">
    <location>
        <begin position="568"/>
        <end position="588"/>
    </location>
</feature>
<dbReference type="Pfam" id="PF17689">
    <property type="entry name" value="Arabino_trans_N"/>
    <property type="match status" value="1"/>
</dbReference>
<feature type="transmembrane region" description="Helical" evidence="12">
    <location>
        <begin position="600"/>
        <end position="617"/>
    </location>
</feature>
<feature type="domain" description="Arabinofuranosyltransferase central" evidence="13">
    <location>
        <begin position="206"/>
        <end position="663"/>
    </location>
</feature>
<evidence type="ECO:0000256" key="4">
    <source>
        <dbReference type="ARBA" id="ARBA00022475"/>
    </source>
</evidence>
<gene>
    <name evidence="16" type="ORF">ACFSCY_00770</name>
</gene>
<keyword evidence="9 12" id="KW-0472">Membrane</keyword>
<evidence type="ECO:0000256" key="8">
    <source>
        <dbReference type="ARBA" id="ARBA00022989"/>
    </source>
</evidence>
<keyword evidence="7 12" id="KW-0812">Transmembrane</keyword>
<dbReference type="InterPro" id="IPR032731">
    <property type="entry name" value="Arabino_trans_C"/>
</dbReference>